<reference evidence="3 4" key="1">
    <citation type="submission" date="2014-02" db="EMBL/GenBank/DDBJ databases">
        <authorList>
            <person name="Genoscope - CEA"/>
        </authorList>
    </citation>
    <scope>NUCLEOTIDE SEQUENCE [LARGE SCALE GENOMIC DNA]</scope>
    <source>
        <strain evidence="3 4">PCC 8005</strain>
    </source>
</reference>
<dbReference type="SUPFAM" id="SSF52540">
    <property type="entry name" value="P-loop containing nucleoside triphosphate hydrolases"/>
    <property type="match status" value="1"/>
</dbReference>
<dbReference type="CDD" id="cd00267">
    <property type="entry name" value="ABC_ATPase"/>
    <property type="match status" value="1"/>
</dbReference>
<dbReference type="Gene3D" id="3.40.50.300">
    <property type="entry name" value="P-loop containing nucleotide triphosphate hydrolases"/>
    <property type="match status" value="2"/>
</dbReference>
<dbReference type="Pfam" id="PF13175">
    <property type="entry name" value="AAA_15"/>
    <property type="match status" value="1"/>
</dbReference>
<dbReference type="EMBL" id="FO818640">
    <property type="protein sequence ID" value="CDM95755.1"/>
    <property type="molecule type" value="Genomic_DNA"/>
</dbReference>
<dbReference type="Proteomes" id="UP000032946">
    <property type="component" value="Chromosome"/>
</dbReference>
<keyword evidence="3" id="KW-0378">Hydrolase</keyword>
<dbReference type="InterPro" id="IPR014555">
    <property type="entry name" value="RecF-like"/>
</dbReference>
<evidence type="ECO:0000259" key="2">
    <source>
        <dbReference type="Pfam" id="PF13304"/>
    </source>
</evidence>
<dbReference type="GO" id="GO:0005524">
    <property type="term" value="F:ATP binding"/>
    <property type="evidence" value="ECO:0007669"/>
    <property type="project" value="InterPro"/>
</dbReference>
<dbReference type="RefSeq" id="WP_008051552.1">
    <property type="nucleotide sequence ID" value="NZ_FO818640.1"/>
</dbReference>
<evidence type="ECO:0000313" key="3">
    <source>
        <dbReference type="EMBL" id="CDM95755.1"/>
    </source>
</evidence>
<dbReference type="GO" id="GO:0016887">
    <property type="term" value="F:ATP hydrolysis activity"/>
    <property type="evidence" value="ECO:0007669"/>
    <property type="project" value="InterPro"/>
</dbReference>
<protein>
    <submittedName>
        <fullName evidence="3">ATPase</fullName>
        <ecNumber evidence="3">3.6.3.-</ecNumber>
    </submittedName>
</protein>
<dbReference type="PIRSF" id="PIRSF029347">
    <property type="entry name" value="RecF"/>
    <property type="match status" value="1"/>
</dbReference>
<dbReference type="AlphaFoldDB" id="A0A9P1NZD4"/>
<name>A0A9P1NZD4_9CYAN</name>
<evidence type="ECO:0000259" key="1">
    <source>
        <dbReference type="Pfam" id="PF13175"/>
    </source>
</evidence>
<accession>A0A9P1NZD4</accession>
<dbReference type="PANTHER" id="PTHR40396:SF1">
    <property type="entry name" value="ATPASE AAA-TYPE CORE DOMAIN-CONTAINING PROTEIN"/>
    <property type="match status" value="1"/>
</dbReference>
<dbReference type="Pfam" id="PF13304">
    <property type="entry name" value="AAA_21"/>
    <property type="match status" value="1"/>
</dbReference>
<evidence type="ECO:0000313" key="4">
    <source>
        <dbReference type="Proteomes" id="UP000032946"/>
    </source>
</evidence>
<dbReference type="InterPro" id="IPR027417">
    <property type="entry name" value="P-loop_NTPase"/>
</dbReference>
<sequence length="435" mass="48550">MITEIELKDFKSYKSATLHLGRLTVLIGANASGKSNVIEALRLLSRLATGERLGLLRNPQKKGDNFFRGNVEHLGYRGKQTFQLAGLTNHPDWERFEIQLGLSSDNHLQVMQERITSSTSKVPLYEITSEPQGAGSDIFVTYNNFARGGKKPSLVCSSHLAVFTQLLSSIRFRPENLKSREIIPNVCEKYVRWLSGIVFLEPEPSLMRNYGHKTDLILREKGQNLSGVIYNLCQSTTSKQAVLDFVCSLPEQKIEEISFLETPRDEVMLQLTETFGGVATPYDAARLSDGTLRVLSIAAVLLSAPEESLVVIEEIDNGVHPSRASALLSRMAEIARKRNLRILISSHNPALLDALPDEAIPETEFCYRSPDDGSSQLIRLQDIPDYPELIAQGSVGHLMTRGLLERFVKQHPGNENKKQQALDWLTSLNSMVEAH</sequence>
<feature type="domain" description="Endonuclease GajA/Old nuclease/RecF-like AAA" evidence="1">
    <location>
        <begin position="1"/>
        <end position="46"/>
    </location>
</feature>
<proteinExistence type="predicted"/>
<gene>
    <name evidence="3" type="ORF">ARTHRO_40161</name>
</gene>
<dbReference type="InterPro" id="IPR041685">
    <property type="entry name" value="AAA_GajA/Old/RecF-like"/>
</dbReference>
<organism evidence="3 4">
    <name type="scientific">Limnospira indica PCC 8005</name>
    <dbReference type="NCBI Taxonomy" id="376219"/>
    <lineage>
        <taxon>Bacteria</taxon>
        <taxon>Bacillati</taxon>
        <taxon>Cyanobacteriota</taxon>
        <taxon>Cyanophyceae</taxon>
        <taxon>Oscillatoriophycideae</taxon>
        <taxon>Oscillatoriales</taxon>
        <taxon>Sirenicapillariaceae</taxon>
        <taxon>Limnospira</taxon>
    </lineage>
</organism>
<keyword evidence="4" id="KW-1185">Reference proteome</keyword>
<dbReference type="EC" id="3.6.3.-" evidence="3"/>
<dbReference type="InterPro" id="IPR003959">
    <property type="entry name" value="ATPase_AAA_core"/>
</dbReference>
<dbReference type="PANTHER" id="PTHR40396">
    <property type="entry name" value="ATPASE-LIKE PROTEIN"/>
    <property type="match status" value="1"/>
</dbReference>
<feature type="domain" description="ATPase AAA-type core" evidence="2">
    <location>
        <begin position="264"/>
        <end position="353"/>
    </location>
</feature>